<dbReference type="AlphaFoldDB" id="A0A2H0K6B0"/>
<proteinExistence type="predicted"/>
<name>A0A2H0K6B0_9BACT</name>
<feature type="domain" description="HIT" evidence="4">
    <location>
        <begin position="18"/>
        <end position="120"/>
    </location>
</feature>
<dbReference type="PANTHER" id="PTHR46648">
    <property type="entry name" value="HIT FAMILY PROTEIN 1"/>
    <property type="match status" value="1"/>
</dbReference>
<dbReference type="Gene3D" id="3.30.428.10">
    <property type="entry name" value="HIT-like"/>
    <property type="match status" value="1"/>
</dbReference>
<gene>
    <name evidence="5" type="ORF">COV95_02405</name>
</gene>
<dbReference type="Pfam" id="PF01230">
    <property type="entry name" value="HIT"/>
    <property type="match status" value="1"/>
</dbReference>
<protein>
    <submittedName>
        <fullName evidence="5">HIT family protein</fullName>
    </submittedName>
</protein>
<evidence type="ECO:0000313" key="6">
    <source>
        <dbReference type="Proteomes" id="UP000229834"/>
    </source>
</evidence>
<dbReference type="GO" id="GO:0003824">
    <property type="term" value="F:catalytic activity"/>
    <property type="evidence" value="ECO:0007669"/>
    <property type="project" value="InterPro"/>
</dbReference>
<accession>A0A2H0K6B0</accession>
<dbReference type="InterPro" id="IPR011146">
    <property type="entry name" value="HIT-like"/>
</dbReference>
<evidence type="ECO:0000313" key="5">
    <source>
        <dbReference type="EMBL" id="PIQ66787.1"/>
    </source>
</evidence>
<evidence type="ECO:0000259" key="4">
    <source>
        <dbReference type="PROSITE" id="PS51084"/>
    </source>
</evidence>
<dbReference type="SUPFAM" id="SSF54197">
    <property type="entry name" value="HIT-like"/>
    <property type="match status" value="1"/>
</dbReference>
<evidence type="ECO:0000256" key="1">
    <source>
        <dbReference type="PIRSR" id="PIRSR601310-1"/>
    </source>
</evidence>
<evidence type="ECO:0000256" key="3">
    <source>
        <dbReference type="PROSITE-ProRule" id="PRU00464"/>
    </source>
</evidence>
<evidence type="ECO:0000256" key="2">
    <source>
        <dbReference type="PIRSR" id="PIRSR601310-3"/>
    </source>
</evidence>
<feature type="active site" description="Tele-AMP-histidine intermediate" evidence="1">
    <location>
        <position position="107"/>
    </location>
</feature>
<dbReference type="Proteomes" id="UP000229834">
    <property type="component" value="Unassembled WGS sequence"/>
</dbReference>
<organism evidence="5 6">
    <name type="scientific">Candidatus Zambryskibacteria bacterium CG11_big_fil_rev_8_21_14_0_20_40_24</name>
    <dbReference type="NCBI Taxonomy" id="1975116"/>
    <lineage>
        <taxon>Bacteria</taxon>
        <taxon>Candidatus Zambryskiibacteriota</taxon>
    </lineage>
</organism>
<dbReference type="GO" id="GO:0009117">
    <property type="term" value="P:nucleotide metabolic process"/>
    <property type="evidence" value="ECO:0007669"/>
    <property type="project" value="TreeGrafter"/>
</dbReference>
<dbReference type="EMBL" id="PCVC01000066">
    <property type="protein sequence ID" value="PIQ66787.1"/>
    <property type="molecule type" value="Genomic_DNA"/>
</dbReference>
<dbReference type="InterPro" id="IPR001310">
    <property type="entry name" value="Histidine_triad_HIT"/>
</dbReference>
<comment type="caution">
    <text evidence="5">The sequence shown here is derived from an EMBL/GenBank/DDBJ whole genome shotgun (WGS) entry which is preliminary data.</text>
</comment>
<dbReference type="PANTHER" id="PTHR46648:SF1">
    <property type="entry name" value="ADENOSINE 5'-MONOPHOSPHORAMIDASE HNT1"/>
    <property type="match status" value="1"/>
</dbReference>
<feature type="short sequence motif" description="Histidine triad motif" evidence="2 3">
    <location>
        <begin position="105"/>
        <end position="109"/>
    </location>
</feature>
<sequence length="145" mass="16428">MNKDKNSNGAGGSINDCVFCKIADKKIPSNLVFEDEHSMAFLDINPVQMGHTLIIPKNHHPQMTDVPEDLLARLFRTAKMIMPRLKKAMGSDFVVLTIVGTDIDHFHIHLIPRFKNDGIPTFPPTKKYGSTEEMKTVEEKIRKEL</sequence>
<reference evidence="5 6" key="1">
    <citation type="submission" date="2017-09" db="EMBL/GenBank/DDBJ databases">
        <title>Depth-based differentiation of microbial function through sediment-hosted aquifers and enrichment of novel symbionts in the deep terrestrial subsurface.</title>
        <authorList>
            <person name="Probst A.J."/>
            <person name="Ladd B."/>
            <person name="Jarett J.K."/>
            <person name="Geller-Mcgrath D.E."/>
            <person name="Sieber C.M."/>
            <person name="Emerson J.B."/>
            <person name="Anantharaman K."/>
            <person name="Thomas B.C."/>
            <person name="Malmstrom R."/>
            <person name="Stieglmeier M."/>
            <person name="Klingl A."/>
            <person name="Woyke T."/>
            <person name="Ryan C.M."/>
            <person name="Banfield J.F."/>
        </authorList>
    </citation>
    <scope>NUCLEOTIDE SEQUENCE [LARGE SCALE GENOMIC DNA]</scope>
    <source>
        <strain evidence="5">CG11_big_fil_rev_8_21_14_0_20_40_24</strain>
    </source>
</reference>
<dbReference type="InterPro" id="IPR036265">
    <property type="entry name" value="HIT-like_sf"/>
</dbReference>
<dbReference type="PROSITE" id="PS51084">
    <property type="entry name" value="HIT_2"/>
    <property type="match status" value="1"/>
</dbReference>
<dbReference type="PRINTS" id="PR00332">
    <property type="entry name" value="HISTRIAD"/>
</dbReference>